<accession>A0A101LYY1</accession>
<gene>
    <name evidence="1" type="ORF">ABT39_MTgene4767</name>
</gene>
<dbReference type="AlphaFoldDB" id="A0A101LYY1"/>
<evidence type="ECO:0000313" key="1">
    <source>
        <dbReference type="EMBL" id="KUM47773.1"/>
    </source>
</evidence>
<protein>
    <submittedName>
        <fullName evidence="1">Uncharacterized protein</fullName>
    </submittedName>
</protein>
<reference evidence="1" key="1">
    <citation type="journal article" date="2015" name="Genome Biol. Evol.">
        <title>Organellar Genomes of White Spruce (Picea glauca): Assembly and Annotation.</title>
        <authorList>
            <person name="Jackman S.D."/>
            <person name="Warren R.L."/>
            <person name="Gibb E.A."/>
            <person name="Vandervalk B.P."/>
            <person name="Mohamadi H."/>
            <person name="Chu J."/>
            <person name="Raymond A."/>
            <person name="Pleasance S."/>
            <person name="Coope R."/>
            <person name="Wildung M.R."/>
            <person name="Ritland C.E."/>
            <person name="Bousquet J."/>
            <person name="Jones S.J."/>
            <person name="Bohlmann J."/>
            <person name="Birol I."/>
        </authorList>
    </citation>
    <scope>NUCLEOTIDE SEQUENCE [LARGE SCALE GENOMIC DNA]</scope>
    <source>
        <tissue evidence="1">Flushing bud</tissue>
    </source>
</reference>
<organism evidence="1">
    <name type="scientific">Picea glauca</name>
    <name type="common">White spruce</name>
    <name type="synonym">Pinus glauca</name>
    <dbReference type="NCBI Taxonomy" id="3330"/>
    <lineage>
        <taxon>Eukaryota</taxon>
        <taxon>Viridiplantae</taxon>
        <taxon>Streptophyta</taxon>
        <taxon>Embryophyta</taxon>
        <taxon>Tracheophyta</taxon>
        <taxon>Spermatophyta</taxon>
        <taxon>Pinopsida</taxon>
        <taxon>Pinidae</taxon>
        <taxon>Conifers I</taxon>
        <taxon>Pinales</taxon>
        <taxon>Pinaceae</taxon>
        <taxon>Picea</taxon>
    </lineage>
</organism>
<proteinExistence type="predicted"/>
<name>A0A101LYY1_PICGL</name>
<dbReference type="EMBL" id="LKAM01000006">
    <property type="protein sequence ID" value="KUM47773.1"/>
    <property type="molecule type" value="Genomic_DNA"/>
</dbReference>
<geneLocation type="mitochondrion" evidence="1"/>
<sequence>MDLAITDPVYHNGLCHYLPLPPAITFPSPLPLPLTLPSALALYFK</sequence>
<comment type="caution">
    <text evidence="1">The sequence shown here is derived from an EMBL/GenBank/DDBJ whole genome shotgun (WGS) entry which is preliminary data.</text>
</comment>
<keyword evidence="1" id="KW-0496">Mitochondrion</keyword>